<organism evidence="4 5">
    <name type="scientific">Candidatus Enterococcus willemsii</name>
    <dbReference type="NCBI Taxonomy" id="1857215"/>
    <lineage>
        <taxon>Bacteria</taxon>
        <taxon>Bacillati</taxon>
        <taxon>Bacillota</taxon>
        <taxon>Bacilli</taxon>
        <taxon>Lactobacillales</taxon>
        <taxon>Enterococcaceae</taxon>
        <taxon>Enterococcus</taxon>
    </lineage>
</organism>
<reference evidence="4 5" key="1">
    <citation type="submission" date="2016-06" db="EMBL/GenBank/DDBJ databases">
        <title>Four novel species of enterococci isolated from chicken manure.</title>
        <authorList>
            <person name="Van Tyne D."/>
        </authorList>
    </citation>
    <scope>NUCLEOTIDE SEQUENCE [LARGE SCALE GENOMIC DNA]</scope>
    <source>
        <strain evidence="4 5">CU12B</strain>
    </source>
</reference>
<dbReference type="Gene3D" id="1.10.10.60">
    <property type="entry name" value="Homeodomain-like"/>
    <property type="match status" value="1"/>
</dbReference>
<comment type="caution">
    <text evidence="4">The sequence shown here is derived from an EMBL/GenBank/DDBJ whole genome shotgun (WGS) entry which is preliminary data.</text>
</comment>
<evidence type="ECO:0000313" key="5">
    <source>
        <dbReference type="Proteomes" id="UP000782705"/>
    </source>
</evidence>
<dbReference type="SMART" id="SM00421">
    <property type="entry name" value="HTH_LUXR"/>
    <property type="match status" value="1"/>
</dbReference>
<dbReference type="RefSeq" id="WP_161903178.1">
    <property type="nucleotide sequence ID" value="NZ_MAEL01000054.1"/>
</dbReference>
<feature type="domain" description="HTH luxR-type" evidence="3">
    <location>
        <begin position="12"/>
        <end position="79"/>
    </location>
</feature>
<dbReference type="InterPro" id="IPR016032">
    <property type="entry name" value="Sig_transdc_resp-reg_C-effctor"/>
</dbReference>
<dbReference type="Pfam" id="PF00196">
    <property type="entry name" value="GerE"/>
    <property type="match status" value="1"/>
</dbReference>
<keyword evidence="5" id="KW-1185">Reference proteome</keyword>
<dbReference type="Proteomes" id="UP000782705">
    <property type="component" value="Unassembled WGS sequence"/>
</dbReference>
<name>A0ABQ6YWY1_9ENTE</name>
<evidence type="ECO:0000256" key="1">
    <source>
        <dbReference type="ARBA" id="ARBA00023015"/>
    </source>
</evidence>
<sequence>MSNIHQLPALNLSRLTAQEQAVLSAVLEQDISGKSNKEISNELGISESTFYRIKSRPSVSQEILTASKTKADLLLPLAIQKAEKMLQDESTPASAAVNLIKVIYQQAGMIKPPETTGGFDNSNPREKTIDELMKHYGITDSSSEEIA</sequence>
<protein>
    <recommendedName>
        <fullName evidence="3">HTH luxR-type domain-containing protein</fullName>
    </recommendedName>
</protein>
<evidence type="ECO:0000259" key="3">
    <source>
        <dbReference type="SMART" id="SM00421"/>
    </source>
</evidence>
<dbReference type="SUPFAM" id="SSF46894">
    <property type="entry name" value="C-terminal effector domain of the bipartite response regulators"/>
    <property type="match status" value="1"/>
</dbReference>
<gene>
    <name evidence="4" type="ORF">BAU17_02150</name>
</gene>
<evidence type="ECO:0000313" key="4">
    <source>
        <dbReference type="EMBL" id="KAF1302199.1"/>
    </source>
</evidence>
<keyword evidence="2" id="KW-0804">Transcription</keyword>
<proteinExistence type="predicted"/>
<dbReference type="InterPro" id="IPR000792">
    <property type="entry name" value="Tscrpt_reg_LuxR_C"/>
</dbReference>
<keyword evidence="1" id="KW-0805">Transcription regulation</keyword>
<dbReference type="EMBL" id="MAEL01000054">
    <property type="protein sequence ID" value="KAF1302199.1"/>
    <property type="molecule type" value="Genomic_DNA"/>
</dbReference>
<accession>A0ABQ6YWY1</accession>
<evidence type="ECO:0000256" key="2">
    <source>
        <dbReference type="ARBA" id="ARBA00023163"/>
    </source>
</evidence>